<dbReference type="AlphaFoldDB" id="A0A1I7HVI5"/>
<sequence length="31" mass="3971">MYLFNVDESQKVWLFKEFLTKFFAKHYRKIL</sequence>
<gene>
    <name evidence="1" type="ORF">SAMN05216339_10642</name>
</gene>
<proteinExistence type="predicted"/>
<protein>
    <submittedName>
        <fullName evidence="1">Uncharacterized protein</fullName>
    </submittedName>
</protein>
<evidence type="ECO:0000313" key="1">
    <source>
        <dbReference type="EMBL" id="SFU64657.1"/>
    </source>
</evidence>
<accession>A0A1I7HVI5</accession>
<dbReference type="EMBL" id="FPBL01000006">
    <property type="protein sequence ID" value="SFU64657.1"/>
    <property type="molecule type" value="Genomic_DNA"/>
</dbReference>
<dbReference type="Proteomes" id="UP000183926">
    <property type="component" value="Unassembled WGS sequence"/>
</dbReference>
<name>A0A1I7HVI5_9PROT</name>
<evidence type="ECO:0000313" key="2">
    <source>
        <dbReference type="Proteomes" id="UP000183926"/>
    </source>
</evidence>
<organism evidence="1 2">
    <name type="scientific">Nitrosomonas eutropha</name>
    <dbReference type="NCBI Taxonomy" id="916"/>
    <lineage>
        <taxon>Bacteria</taxon>
        <taxon>Pseudomonadati</taxon>
        <taxon>Pseudomonadota</taxon>
        <taxon>Betaproteobacteria</taxon>
        <taxon>Nitrosomonadales</taxon>
        <taxon>Nitrosomonadaceae</taxon>
        <taxon>Nitrosomonas</taxon>
    </lineage>
</organism>
<reference evidence="1 2" key="1">
    <citation type="submission" date="2016-10" db="EMBL/GenBank/DDBJ databases">
        <authorList>
            <person name="de Groot N.N."/>
        </authorList>
    </citation>
    <scope>NUCLEOTIDE SEQUENCE [LARGE SCALE GENOMIC DNA]</scope>
    <source>
        <strain evidence="1 2">Nm24</strain>
    </source>
</reference>